<evidence type="ECO:0000256" key="7">
    <source>
        <dbReference type="ARBA" id="ARBA00023136"/>
    </source>
</evidence>
<evidence type="ECO:0000256" key="6">
    <source>
        <dbReference type="ARBA" id="ARBA00022989"/>
    </source>
</evidence>
<dbReference type="Proteomes" id="UP000002630">
    <property type="component" value="Linkage Group LG04"/>
</dbReference>
<dbReference type="PANTHER" id="PTHR22760:SF4">
    <property type="entry name" value="GPI MANNOSYLTRANSFERASE 3"/>
    <property type="match status" value="1"/>
</dbReference>
<evidence type="ECO:0000313" key="10">
    <source>
        <dbReference type="Proteomes" id="UP000002630"/>
    </source>
</evidence>
<keyword evidence="10" id="KW-1185">Reference proteome</keyword>
<evidence type="ECO:0000256" key="8">
    <source>
        <dbReference type="RuleBase" id="RU363075"/>
    </source>
</evidence>
<comment type="subcellular location">
    <subcellularLocation>
        <location evidence="1 8">Endoplasmic reticulum membrane</location>
        <topology evidence="1 8">Multi-pass membrane protein</topology>
    </subcellularLocation>
</comment>
<feature type="transmembrane region" description="Helical" evidence="8">
    <location>
        <begin position="12"/>
        <end position="33"/>
    </location>
</feature>
<dbReference type="eggNOG" id="KOG1771">
    <property type="taxonomic scope" value="Eukaryota"/>
</dbReference>
<keyword evidence="5 8" id="KW-0256">Endoplasmic reticulum</keyword>
<dbReference type="InParanoid" id="D7FX48"/>
<organism evidence="9 10">
    <name type="scientific">Ectocarpus siliculosus</name>
    <name type="common">Brown alga</name>
    <name type="synonym">Conferva siliculosa</name>
    <dbReference type="NCBI Taxonomy" id="2880"/>
    <lineage>
        <taxon>Eukaryota</taxon>
        <taxon>Sar</taxon>
        <taxon>Stramenopiles</taxon>
        <taxon>Ochrophyta</taxon>
        <taxon>PX clade</taxon>
        <taxon>Phaeophyceae</taxon>
        <taxon>Ectocarpales</taxon>
        <taxon>Ectocarpaceae</taxon>
        <taxon>Ectocarpus</taxon>
    </lineage>
</organism>
<dbReference type="Pfam" id="PF03901">
    <property type="entry name" value="Glyco_transf_22"/>
    <property type="match status" value="1"/>
</dbReference>
<protein>
    <recommendedName>
        <fullName evidence="8">Mannosyltransferase</fullName>
        <ecNumber evidence="8">2.4.1.-</ecNumber>
    </recommendedName>
</protein>
<keyword evidence="2 8" id="KW-0328">Glycosyltransferase</keyword>
<evidence type="ECO:0000256" key="5">
    <source>
        <dbReference type="ARBA" id="ARBA00022824"/>
    </source>
</evidence>
<name>D7FX48_ECTSI</name>
<reference evidence="9 10" key="1">
    <citation type="journal article" date="2010" name="Nature">
        <title>The Ectocarpus genome and the independent evolution of multicellularity in brown algae.</title>
        <authorList>
            <person name="Cock J.M."/>
            <person name="Sterck L."/>
            <person name="Rouze P."/>
            <person name="Scornet D."/>
            <person name="Allen A.E."/>
            <person name="Amoutzias G."/>
            <person name="Anthouard V."/>
            <person name="Artiguenave F."/>
            <person name="Aury J.M."/>
            <person name="Badger J.H."/>
            <person name="Beszteri B."/>
            <person name="Billiau K."/>
            <person name="Bonnet E."/>
            <person name="Bothwell J.H."/>
            <person name="Bowler C."/>
            <person name="Boyen C."/>
            <person name="Brownlee C."/>
            <person name="Carrano C.J."/>
            <person name="Charrier B."/>
            <person name="Cho G.Y."/>
            <person name="Coelho S.M."/>
            <person name="Collen J."/>
            <person name="Corre E."/>
            <person name="Da Silva C."/>
            <person name="Delage L."/>
            <person name="Delaroque N."/>
            <person name="Dittami S.M."/>
            <person name="Doulbeau S."/>
            <person name="Elias M."/>
            <person name="Farnham G."/>
            <person name="Gachon C.M."/>
            <person name="Gschloessl B."/>
            <person name="Heesch S."/>
            <person name="Jabbari K."/>
            <person name="Jubin C."/>
            <person name="Kawai H."/>
            <person name="Kimura K."/>
            <person name="Kloareg B."/>
            <person name="Kupper F.C."/>
            <person name="Lang D."/>
            <person name="Le Bail A."/>
            <person name="Leblanc C."/>
            <person name="Lerouge P."/>
            <person name="Lohr M."/>
            <person name="Lopez P.J."/>
            <person name="Martens C."/>
            <person name="Maumus F."/>
            <person name="Michel G."/>
            <person name="Miranda-Saavedra D."/>
            <person name="Morales J."/>
            <person name="Moreau H."/>
            <person name="Motomura T."/>
            <person name="Nagasato C."/>
            <person name="Napoli C.A."/>
            <person name="Nelson D.R."/>
            <person name="Nyvall-Collen P."/>
            <person name="Peters A.F."/>
            <person name="Pommier C."/>
            <person name="Potin P."/>
            <person name="Poulain J."/>
            <person name="Quesneville H."/>
            <person name="Read B."/>
            <person name="Rensing S.A."/>
            <person name="Ritter A."/>
            <person name="Rousvoal S."/>
            <person name="Samanta M."/>
            <person name="Samson G."/>
            <person name="Schroeder D.C."/>
            <person name="Segurens B."/>
            <person name="Strittmatter M."/>
            <person name="Tonon T."/>
            <person name="Tregear J.W."/>
            <person name="Valentin K."/>
            <person name="von Dassow P."/>
            <person name="Yamagishi T."/>
            <person name="Van de Peer Y."/>
            <person name="Wincker P."/>
        </authorList>
    </citation>
    <scope>NUCLEOTIDE SEQUENCE [LARGE SCALE GENOMIC DNA]</scope>
    <source>
        <strain evidence="10">Ec32 / CCAP1310/4</strain>
    </source>
</reference>
<dbReference type="EC" id="2.4.1.-" evidence="8"/>
<dbReference type="OrthoDB" id="416834at2759"/>
<sequence>MGAAWDRRQLRPVLGAKLLTVLVAFRVFNALVVRTSFTPDEFWQGPEPAHLLAFGSGHLTWEWEQTARIRGFTHPLIFAAVYKALQILGLDTRWAVAHSPKLLQGVMAGVCDYCAFGLALRAFGAAAAGWALLFQVLSWFNFYCLVRPYSNSAEAVLATAALFQWAPHILSACRKSARGDAVGRRDSAGTRGETCALLLAALCVAVRPTSAALWAVTGMFRLSTLPIKRWPRYLALTVLPPVATVVGASFYLDSKLYGTATLVPLNFLRFNVLEGKSRIFGEQPWHWNFSQGLPAVLGAALPPALWGLWRPSGEGGVGGGAGSGDRRRLGWLALWFLAYHSTSPHKEFRFLLPVLPIAHAYAGQAVSAFLATPATTAGPLAASNRQRQGLPPQGRRRRLGTAIAVALFVLHVPAAVYLSVWHQGGALAAVDAVAERVPAVVASKIAAAAAGDGWEAGGAPRLGKGGDDGDAPSEVAVHFLMPCHSAPLHSHLHFRGSEGGLWSGKPSLWSLDCSPKNRELPGGSESDKFQADPLAFLQSTYGLLVSGEEQDDDDDHEVTNAVVSPPDLAVMYDTHLARPGVAEYLSGRLGLVPTEVLFHAHVNGDADSDDTHRNVHVLERGVRRRFGAVEGTTSFEAGRDEM</sequence>
<dbReference type="AlphaFoldDB" id="D7FX48"/>
<evidence type="ECO:0000256" key="4">
    <source>
        <dbReference type="ARBA" id="ARBA00022692"/>
    </source>
</evidence>
<gene>
    <name evidence="9" type="ORF">Esi_0032_0104</name>
</gene>
<dbReference type="GO" id="GO:0006506">
    <property type="term" value="P:GPI anchor biosynthetic process"/>
    <property type="evidence" value="ECO:0007669"/>
    <property type="project" value="TreeGrafter"/>
</dbReference>
<dbReference type="PANTHER" id="PTHR22760">
    <property type="entry name" value="GLYCOSYLTRANSFERASE"/>
    <property type="match status" value="1"/>
</dbReference>
<feature type="transmembrane region" description="Helical" evidence="8">
    <location>
        <begin position="399"/>
        <end position="421"/>
    </location>
</feature>
<evidence type="ECO:0000256" key="2">
    <source>
        <dbReference type="ARBA" id="ARBA00022676"/>
    </source>
</evidence>
<keyword evidence="3" id="KW-0808">Transferase</keyword>
<feature type="transmembrane region" description="Helical" evidence="8">
    <location>
        <begin position="233"/>
        <end position="252"/>
    </location>
</feature>
<feature type="transmembrane region" description="Helical" evidence="8">
    <location>
        <begin position="194"/>
        <end position="213"/>
    </location>
</feature>
<dbReference type="GO" id="GO:0000026">
    <property type="term" value="F:alpha-1,2-mannosyltransferase activity"/>
    <property type="evidence" value="ECO:0007669"/>
    <property type="project" value="TreeGrafter"/>
</dbReference>
<dbReference type="GO" id="GO:0005789">
    <property type="term" value="C:endoplasmic reticulum membrane"/>
    <property type="evidence" value="ECO:0007669"/>
    <property type="project" value="UniProtKB-SubCell"/>
</dbReference>
<comment type="similarity">
    <text evidence="8">Belongs to the glycosyltransferase 22 family.</text>
</comment>
<evidence type="ECO:0000256" key="3">
    <source>
        <dbReference type="ARBA" id="ARBA00022679"/>
    </source>
</evidence>
<accession>D7FX48</accession>
<keyword evidence="4 8" id="KW-0812">Transmembrane</keyword>
<dbReference type="InterPro" id="IPR005599">
    <property type="entry name" value="GPI_mannosylTrfase"/>
</dbReference>
<evidence type="ECO:0000313" key="9">
    <source>
        <dbReference type="EMBL" id="CBJ26381.1"/>
    </source>
</evidence>
<dbReference type="EMBL" id="FN648509">
    <property type="protein sequence ID" value="CBJ26381.1"/>
    <property type="molecule type" value="Genomic_DNA"/>
</dbReference>
<evidence type="ECO:0000256" key="1">
    <source>
        <dbReference type="ARBA" id="ARBA00004477"/>
    </source>
</evidence>
<feature type="transmembrane region" description="Helical" evidence="8">
    <location>
        <begin position="127"/>
        <end position="149"/>
    </location>
</feature>
<proteinExistence type="inferred from homology"/>
<keyword evidence="7 8" id="KW-0472">Membrane</keyword>
<dbReference type="STRING" id="2880.D7FX48"/>
<dbReference type="EMBL" id="FN649729">
    <property type="protein sequence ID" value="CBJ26381.1"/>
    <property type="molecule type" value="Genomic_DNA"/>
</dbReference>
<dbReference type="OMA" id="HEWPDYL"/>
<keyword evidence="6 8" id="KW-1133">Transmembrane helix</keyword>